<proteinExistence type="predicted"/>
<evidence type="ECO:0000313" key="3">
    <source>
        <dbReference type="Proteomes" id="UP001399917"/>
    </source>
</evidence>
<dbReference type="Proteomes" id="UP001399917">
    <property type="component" value="Unassembled WGS sequence"/>
</dbReference>
<feature type="chain" id="PRO_5046414235" description="Lipoprotein" evidence="1">
    <location>
        <begin position="23"/>
        <end position="102"/>
    </location>
</feature>
<evidence type="ECO:0000313" key="2">
    <source>
        <dbReference type="EMBL" id="GAA3855711.1"/>
    </source>
</evidence>
<keyword evidence="3" id="KW-1185">Reference proteome</keyword>
<sequence>MKKTFALLAVGILSACSSPTDAVSELNGKPVYQARFTRELNTPHPTLDQAYEVQKQYEQGWIWKECPNGMTEISRVVGQGSVYPTAYTKRVVRMYRVLYQCK</sequence>
<gene>
    <name evidence="2" type="ORF">GCM10022404_03550</name>
</gene>
<organism evidence="2 3">
    <name type="scientific">Celeribacter arenosi</name>
    <dbReference type="NCBI Taxonomy" id="792649"/>
    <lineage>
        <taxon>Bacteria</taxon>
        <taxon>Pseudomonadati</taxon>
        <taxon>Pseudomonadota</taxon>
        <taxon>Alphaproteobacteria</taxon>
        <taxon>Rhodobacterales</taxon>
        <taxon>Roseobacteraceae</taxon>
        <taxon>Celeribacter</taxon>
    </lineage>
</organism>
<protein>
    <recommendedName>
        <fullName evidence="4">Lipoprotein</fullName>
    </recommendedName>
</protein>
<name>A0ABP7JW29_9RHOB</name>
<evidence type="ECO:0008006" key="4">
    <source>
        <dbReference type="Google" id="ProtNLM"/>
    </source>
</evidence>
<keyword evidence="1" id="KW-0732">Signal</keyword>
<dbReference type="PROSITE" id="PS51257">
    <property type="entry name" value="PROKAR_LIPOPROTEIN"/>
    <property type="match status" value="1"/>
</dbReference>
<feature type="signal peptide" evidence="1">
    <location>
        <begin position="1"/>
        <end position="22"/>
    </location>
</feature>
<dbReference type="EMBL" id="BAABDF010000002">
    <property type="protein sequence ID" value="GAA3855711.1"/>
    <property type="molecule type" value="Genomic_DNA"/>
</dbReference>
<comment type="caution">
    <text evidence="2">The sequence shown here is derived from an EMBL/GenBank/DDBJ whole genome shotgun (WGS) entry which is preliminary data.</text>
</comment>
<reference evidence="3" key="1">
    <citation type="journal article" date="2019" name="Int. J. Syst. Evol. Microbiol.">
        <title>The Global Catalogue of Microorganisms (GCM) 10K type strain sequencing project: providing services to taxonomists for standard genome sequencing and annotation.</title>
        <authorList>
            <consortium name="The Broad Institute Genomics Platform"/>
            <consortium name="The Broad Institute Genome Sequencing Center for Infectious Disease"/>
            <person name="Wu L."/>
            <person name="Ma J."/>
        </authorList>
    </citation>
    <scope>NUCLEOTIDE SEQUENCE [LARGE SCALE GENOMIC DNA]</scope>
    <source>
        <strain evidence="3">JCM 17190</strain>
    </source>
</reference>
<evidence type="ECO:0000256" key="1">
    <source>
        <dbReference type="SAM" id="SignalP"/>
    </source>
</evidence>
<accession>A0ABP7JW29</accession>